<sequence>MKKTGLCLLVFLAVAALNGCTGMADAMSQMGGMGVVTEKVSTFDGAKVVEVTPQFLYNPKRLGGNSYRLGARWNSLSPEYVALIMEYSSSTSMNSAYVSLTELNVNISGSIYSYKATDLTDHSSSGWNSISKTIYTTSMNSVVVPFELLEEMLTAEDVRLRVHSGDGYEDSVFSQERIPGGQATALLSLREFMSRVQAIREGAAISG</sequence>
<feature type="chain" id="PRO_5040792907" evidence="1">
    <location>
        <begin position="27"/>
        <end position="207"/>
    </location>
</feature>
<proteinExistence type="predicted"/>
<dbReference type="AlphaFoldDB" id="A0A9X2EVI6"/>
<organism evidence="2 3">
    <name type="scientific">Microbulbifer okhotskensis</name>
    <dbReference type="NCBI Taxonomy" id="2926617"/>
    <lineage>
        <taxon>Bacteria</taxon>
        <taxon>Pseudomonadati</taxon>
        <taxon>Pseudomonadota</taxon>
        <taxon>Gammaproteobacteria</taxon>
        <taxon>Cellvibrionales</taxon>
        <taxon>Microbulbiferaceae</taxon>
        <taxon>Microbulbifer</taxon>
    </lineage>
</organism>
<accession>A0A9X2EVI6</accession>
<evidence type="ECO:0000313" key="3">
    <source>
        <dbReference type="Proteomes" id="UP001139028"/>
    </source>
</evidence>
<evidence type="ECO:0000256" key="1">
    <source>
        <dbReference type="SAM" id="SignalP"/>
    </source>
</evidence>
<dbReference type="EMBL" id="JALBWM010000180">
    <property type="protein sequence ID" value="MCO1336713.1"/>
    <property type="molecule type" value="Genomic_DNA"/>
</dbReference>
<protein>
    <submittedName>
        <fullName evidence="2">Uncharacterized protein</fullName>
    </submittedName>
</protein>
<gene>
    <name evidence="2" type="ORF">MO867_20510</name>
</gene>
<dbReference type="RefSeq" id="WP_252472578.1">
    <property type="nucleotide sequence ID" value="NZ_JALBWM010000180.1"/>
</dbReference>
<dbReference type="Proteomes" id="UP001139028">
    <property type="component" value="Unassembled WGS sequence"/>
</dbReference>
<keyword evidence="3" id="KW-1185">Reference proteome</keyword>
<comment type="caution">
    <text evidence="2">The sequence shown here is derived from an EMBL/GenBank/DDBJ whole genome shotgun (WGS) entry which is preliminary data.</text>
</comment>
<keyword evidence="1" id="KW-0732">Signal</keyword>
<feature type="signal peptide" evidence="1">
    <location>
        <begin position="1"/>
        <end position="26"/>
    </location>
</feature>
<name>A0A9X2EVI6_9GAMM</name>
<reference evidence="2" key="1">
    <citation type="journal article" date="2022" name="Arch. Microbiol.">
        <title>Microbulbifer okhotskensis sp. nov., isolated from a deep bottom sediment of the Okhotsk Sea.</title>
        <authorList>
            <person name="Romanenko L."/>
            <person name="Kurilenko V."/>
            <person name="Otstavnykh N."/>
            <person name="Velansky P."/>
            <person name="Isaeva M."/>
            <person name="Mikhailov V."/>
        </authorList>
    </citation>
    <scope>NUCLEOTIDE SEQUENCE</scope>
    <source>
        <strain evidence="2">OS29</strain>
    </source>
</reference>
<evidence type="ECO:0000313" key="2">
    <source>
        <dbReference type="EMBL" id="MCO1336713.1"/>
    </source>
</evidence>